<keyword evidence="3" id="KW-1185">Reference proteome</keyword>
<sequence length="125" mass="13650">MDAFNYLEGSPLPLGSNSQQRHTVHHCPLPKPPQPSAPSLPPQHLPYLTDRPSPNAPSVDGHESPVDPATFPLEAGDNSNISMGRKRLWSSMKQLGHIQHLKEAEDEQESAPSASKKSFSITNLL</sequence>
<reference evidence="2 3" key="1">
    <citation type="submission" date="2018-11" db="EMBL/GenBank/DDBJ databases">
        <authorList>
            <consortium name="Pathogen Informatics"/>
        </authorList>
    </citation>
    <scope>NUCLEOTIDE SEQUENCE [LARGE SCALE GENOMIC DNA]</scope>
</reference>
<feature type="region of interest" description="Disordered" evidence="1">
    <location>
        <begin position="101"/>
        <end position="125"/>
    </location>
</feature>
<name>A0A3P7G6K2_HYDTA</name>
<organism evidence="2 3">
    <name type="scientific">Hydatigena taeniaeformis</name>
    <name type="common">Feline tapeworm</name>
    <name type="synonym">Taenia taeniaeformis</name>
    <dbReference type="NCBI Taxonomy" id="6205"/>
    <lineage>
        <taxon>Eukaryota</taxon>
        <taxon>Metazoa</taxon>
        <taxon>Spiralia</taxon>
        <taxon>Lophotrochozoa</taxon>
        <taxon>Platyhelminthes</taxon>
        <taxon>Cestoda</taxon>
        <taxon>Eucestoda</taxon>
        <taxon>Cyclophyllidea</taxon>
        <taxon>Taeniidae</taxon>
        <taxon>Hydatigera</taxon>
    </lineage>
</organism>
<evidence type="ECO:0000313" key="2">
    <source>
        <dbReference type="EMBL" id="VDM18398.1"/>
    </source>
</evidence>
<evidence type="ECO:0000256" key="1">
    <source>
        <dbReference type="SAM" id="MobiDB-lite"/>
    </source>
</evidence>
<feature type="compositionally biased region" description="Pro residues" evidence="1">
    <location>
        <begin position="29"/>
        <end position="44"/>
    </location>
</feature>
<dbReference type="EMBL" id="UYWX01000449">
    <property type="protein sequence ID" value="VDM18398.1"/>
    <property type="molecule type" value="Genomic_DNA"/>
</dbReference>
<evidence type="ECO:0000313" key="3">
    <source>
        <dbReference type="Proteomes" id="UP000274429"/>
    </source>
</evidence>
<protein>
    <submittedName>
        <fullName evidence="2">Uncharacterized protein</fullName>
    </submittedName>
</protein>
<dbReference type="Proteomes" id="UP000274429">
    <property type="component" value="Unassembled WGS sequence"/>
</dbReference>
<feature type="compositionally biased region" description="Polar residues" evidence="1">
    <location>
        <begin position="110"/>
        <end position="125"/>
    </location>
</feature>
<proteinExistence type="predicted"/>
<feature type="region of interest" description="Disordered" evidence="1">
    <location>
        <begin position="1"/>
        <end position="85"/>
    </location>
</feature>
<gene>
    <name evidence="2" type="ORF">TTAC_LOCUS1687</name>
</gene>
<dbReference type="AlphaFoldDB" id="A0A3P7G6K2"/>
<accession>A0A3P7G6K2</accession>